<accession>A0A7C9E5A6</accession>
<protein>
    <submittedName>
        <fullName evidence="1">Uncharacterized protein</fullName>
    </submittedName>
</protein>
<organism evidence="1">
    <name type="scientific">Opuntia streptacantha</name>
    <name type="common">Prickly pear cactus</name>
    <name type="synonym">Opuntia cardona</name>
    <dbReference type="NCBI Taxonomy" id="393608"/>
    <lineage>
        <taxon>Eukaryota</taxon>
        <taxon>Viridiplantae</taxon>
        <taxon>Streptophyta</taxon>
        <taxon>Embryophyta</taxon>
        <taxon>Tracheophyta</taxon>
        <taxon>Spermatophyta</taxon>
        <taxon>Magnoliopsida</taxon>
        <taxon>eudicotyledons</taxon>
        <taxon>Gunneridae</taxon>
        <taxon>Pentapetalae</taxon>
        <taxon>Caryophyllales</taxon>
        <taxon>Cactineae</taxon>
        <taxon>Cactaceae</taxon>
        <taxon>Opuntioideae</taxon>
        <taxon>Opuntia</taxon>
    </lineage>
</organism>
<reference evidence="1" key="1">
    <citation type="journal article" date="2013" name="J. Plant Res.">
        <title>Effect of fungi and light on seed germination of three Opuntia species from semiarid lands of central Mexico.</title>
        <authorList>
            <person name="Delgado-Sanchez P."/>
            <person name="Jimenez-Bremont J.F."/>
            <person name="Guerrero-Gonzalez Mde L."/>
            <person name="Flores J."/>
        </authorList>
    </citation>
    <scope>NUCLEOTIDE SEQUENCE</scope>
    <source>
        <tissue evidence="1">Cladode</tissue>
    </source>
</reference>
<dbReference type="AlphaFoldDB" id="A0A7C9E5A6"/>
<reference evidence="1" key="2">
    <citation type="submission" date="2020-07" db="EMBL/GenBank/DDBJ databases">
        <authorList>
            <person name="Vera ALvarez R."/>
            <person name="Arias-Moreno D.M."/>
            <person name="Jimenez-Jacinto V."/>
            <person name="Jimenez-Bremont J.F."/>
            <person name="Swaminathan K."/>
            <person name="Moose S.P."/>
            <person name="Guerrero-Gonzalez M.L."/>
            <person name="Marino-Ramirez L."/>
            <person name="Landsman D."/>
            <person name="Rodriguez-Kessler M."/>
            <person name="Delgado-Sanchez P."/>
        </authorList>
    </citation>
    <scope>NUCLEOTIDE SEQUENCE</scope>
    <source>
        <tissue evidence="1">Cladode</tissue>
    </source>
</reference>
<dbReference type="EMBL" id="GISG01203761">
    <property type="protein sequence ID" value="MBA4659382.1"/>
    <property type="molecule type" value="Transcribed_RNA"/>
</dbReference>
<evidence type="ECO:0000313" key="1">
    <source>
        <dbReference type="EMBL" id="MBA4659382.1"/>
    </source>
</evidence>
<name>A0A7C9E5A6_OPUST</name>
<proteinExistence type="predicted"/>
<sequence>MQNVIQLHPILDYKGRHERQSRSTNPGVYYELPKTKTSNCIHMSKLTHYSHNTGKRNMKHNSKQLNHLCEKPAQAFSKADMHNTCPINQKGFVPPCPTRLSN</sequence>